<dbReference type="Proteomes" id="UP000224634">
    <property type="component" value="Unassembled WGS sequence"/>
</dbReference>
<dbReference type="InterPro" id="IPR040554">
    <property type="entry name" value="KPWE_PEX14_dom"/>
</dbReference>
<organism evidence="4 5">
    <name type="scientific">Polytolypa hystricis (strain UAMH7299)</name>
    <dbReference type="NCBI Taxonomy" id="1447883"/>
    <lineage>
        <taxon>Eukaryota</taxon>
        <taxon>Fungi</taxon>
        <taxon>Dikarya</taxon>
        <taxon>Ascomycota</taxon>
        <taxon>Pezizomycotina</taxon>
        <taxon>Eurotiomycetes</taxon>
        <taxon>Eurotiomycetidae</taxon>
        <taxon>Onygenales</taxon>
        <taxon>Onygenales incertae sedis</taxon>
        <taxon>Polytolypa</taxon>
    </lineage>
</organism>
<dbReference type="Pfam" id="PF25871">
    <property type="entry name" value="HTH_76"/>
    <property type="match status" value="1"/>
</dbReference>
<comment type="caution">
    <text evidence="4">The sequence shown here is derived from an EMBL/GenBank/DDBJ whole genome shotgun (WGS) entry which is preliminary data.</text>
</comment>
<keyword evidence="5" id="KW-1185">Reference proteome</keyword>
<feature type="region of interest" description="Disordered" evidence="1">
    <location>
        <begin position="174"/>
        <end position="245"/>
    </location>
</feature>
<dbReference type="OrthoDB" id="9936937at2759"/>
<feature type="domain" description="PEX14-like helix-turn-helix" evidence="3">
    <location>
        <begin position="32"/>
        <end position="118"/>
    </location>
</feature>
<gene>
    <name evidence="4" type="ORF">AJ80_02747</name>
</gene>
<name>A0A2B7YQ09_POLH7</name>
<evidence type="ECO:0000313" key="5">
    <source>
        <dbReference type="Proteomes" id="UP000224634"/>
    </source>
</evidence>
<feature type="compositionally biased region" description="Low complexity" evidence="1">
    <location>
        <begin position="20"/>
        <end position="33"/>
    </location>
</feature>
<accession>A0A2B7YQ09</accession>
<protein>
    <submittedName>
        <fullName evidence="4">Uncharacterized protein</fullName>
    </submittedName>
</protein>
<feature type="compositionally biased region" description="Polar residues" evidence="1">
    <location>
        <begin position="57"/>
        <end position="67"/>
    </location>
</feature>
<feature type="region of interest" description="Disordered" evidence="1">
    <location>
        <begin position="57"/>
        <end position="85"/>
    </location>
</feature>
<evidence type="ECO:0000259" key="3">
    <source>
        <dbReference type="Pfam" id="PF25871"/>
    </source>
</evidence>
<dbReference type="PANTHER" id="PTHR36855">
    <property type="entry name" value="CHROMOSOME 10, WHOLE GENOME SHOTGUN SEQUENCE"/>
    <property type="match status" value="1"/>
</dbReference>
<dbReference type="STRING" id="1447883.A0A2B7YQ09"/>
<evidence type="ECO:0000256" key="1">
    <source>
        <dbReference type="SAM" id="MobiDB-lite"/>
    </source>
</evidence>
<feature type="region of interest" description="Disordered" evidence="1">
    <location>
        <begin position="1"/>
        <end position="40"/>
    </location>
</feature>
<sequence length="245" mass="26084">MASQPSQTESLSLPPPPPSQNSSQPQTQPESSPYESLHTYPFSQDAEFKLGLAAILRQQQQPSQTPISDEDVQKRLDSADAASSGVVDELVLRAKCFYYSKKHSISPPLTPQSYKTYISWLSPSTTTTTTTPPQPSPQPQQSQQQQQQPPPDTDPEPAYPSSFAHIVSLITSGQPIPGIQEIPDTLLTGKDQPSAASRRKKPWEKDESEIEIQTEAESGTGTAAAGGGGGGGEAGAGENLTNGNS</sequence>
<feature type="compositionally biased region" description="Gly residues" evidence="1">
    <location>
        <begin position="224"/>
        <end position="235"/>
    </location>
</feature>
<dbReference type="PANTHER" id="PTHR36855:SF1">
    <property type="entry name" value="PEROXISOME MEMBRANE ANCHOR PROTEIN PEX14P N-TERMINAL DOMAIN-CONTAINING PROTEIN"/>
    <property type="match status" value="1"/>
</dbReference>
<dbReference type="InterPro" id="IPR058841">
    <property type="entry name" value="HTH_76"/>
</dbReference>
<feature type="compositionally biased region" description="Low complexity" evidence="1">
    <location>
        <begin position="1"/>
        <end position="12"/>
    </location>
</feature>
<dbReference type="Pfam" id="PF17733">
    <property type="entry name" value="KPWE_dom"/>
    <property type="match status" value="1"/>
</dbReference>
<dbReference type="EMBL" id="PDNA01000028">
    <property type="protein sequence ID" value="PGH23119.1"/>
    <property type="molecule type" value="Genomic_DNA"/>
</dbReference>
<feature type="region of interest" description="Disordered" evidence="1">
    <location>
        <begin position="124"/>
        <end position="160"/>
    </location>
</feature>
<proteinExistence type="predicted"/>
<evidence type="ECO:0000259" key="2">
    <source>
        <dbReference type="Pfam" id="PF17733"/>
    </source>
</evidence>
<dbReference type="AlphaFoldDB" id="A0A2B7YQ09"/>
<reference evidence="4 5" key="1">
    <citation type="submission" date="2017-10" db="EMBL/GenBank/DDBJ databases">
        <title>Comparative genomics in systemic dimorphic fungi from Ajellomycetaceae.</title>
        <authorList>
            <person name="Munoz J.F."/>
            <person name="Mcewen J.G."/>
            <person name="Clay O.K."/>
            <person name="Cuomo C.A."/>
        </authorList>
    </citation>
    <scope>NUCLEOTIDE SEQUENCE [LARGE SCALE GENOMIC DNA]</scope>
    <source>
        <strain evidence="4 5">UAMH7299</strain>
    </source>
</reference>
<evidence type="ECO:0000313" key="4">
    <source>
        <dbReference type="EMBL" id="PGH23119.1"/>
    </source>
</evidence>
<feature type="domain" description="Peroxisomal membrane protein PEX14-like KPWE" evidence="2">
    <location>
        <begin position="159"/>
        <end position="205"/>
    </location>
</feature>